<accession>A0A0C9MVW3</accession>
<dbReference type="InterPro" id="IPR002492">
    <property type="entry name" value="Transposase_Tc1-like"/>
</dbReference>
<dbReference type="InterPro" id="IPR036397">
    <property type="entry name" value="RNaseH_sf"/>
</dbReference>
<evidence type="ECO:0000259" key="1">
    <source>
        <dbReference type="Pfam" id="PF01498"/>
    </source>
</evidence>
<dbReference type="STRING" id="91626.A0A0C9MVW3"/>
<reference evidence="2" key="1">
    <citation type="submission" date="2014-09" db="EMBL/GenBank/DDBJ databases">
        <title>Draft genome sequence of an oleaginous Mucoromycotina fungus Mucor ambiguus NBRC6742.</title>
        <authorList>
            <person name="Takeda I."/>
            <person name="Yamane N."/>
            <person name="Morita T."/>
            <person name="Tamano K."/>
            <person name="Machida M."/>
            <person name="Baker S."/>
            <person name="Koike H."/>
        </authorList>
    </citation>
    <scope>NUCLEOTIDE SEQUENCE</scope>
    <source>
        <strain evidence="2">NBRC 6742</strain>
    </source>
</reference>
<dbReference type="Proteomes" id="UP000053815">
    <property type="component" value="Unassembled WGS sequence"/>
</dbReference>
<dbReference type="EMBL" id="DF836405">
    <property type="protein sequence ID" value="GAN06238.1"/>
    <property type="molecule type" value="Genomic_DNA"/>
</dbReference>
<dbReference type="GO" id="GO:0003677">
    <property type="term" value="F:DNA binding"/>
    <property type="evidence" value="ECO:0007669"/>
    <property type="project" value="InterPro"/>
</dbReference>
<name>A0A0C9MVW3_9FUNG</name>
<keyword evidence="3" id="KW-1185">Reference proteome</keyword>
<dbReference type="GO" id="GO:0015074">
    <property type="term" value="P:DNA integration"/>
    <property type="evidence" value="ECO:0007669"/>
    <property type="project" value="InterPro"/>
</dbReference>
<proteinExistence type="predicted"/>
<dbReference type="Pfam" id="PF01498">
    <property type="entry name" value="HTH_Tnp_Tc3_2"/>
    <property type="match status" value="1"/>
</dbReference>
<gene>
    <name evidence="2" type="ORF">MAM1_0116d05718</name>
</gene>
<protein>
    <recommendedName>
        <fullName evidence="1">Transposase Tc1-like domain-containing protein</fullName>
    </recommendedName>
</protein>
<sequence>MRSNPFASYNHINSLLKDHQINICRDTLIHNVKDLGFGSYFAAHKPRLSEKHKKRRLRWAKERVHWSLDDWRRVVWPDESRFTVERYHEGARVICMVGERYEERHIMPTTKWGKGSVMI</sequence>
<dbReference type="AlphaFoldDB" id="A0A0C9MVW3"/>
<feature type="domain" description="Transposase Tc1-like" evidence="1">
    <location>
        <begin position="2"/>
        <end position="65"/>
    </location>
</feature>
<evidence type="ECO:0000313" key="3">
    <source>
        <dbReference type="Proteomes" id="UP000053815"/>
    </source>
</evidence>
<dbReference type="GO" id="GO:0006313">
    <property type="term" value="P:DNA transposition"/>
    <property type="evidence" value="ECO:0007669"/>
    <property type="project" value="InterPro"/>
</dbReference>
<dbReference type="OrthoDB" id="4843387at2759"/>
<dbReference type="Gene3D" id="3.30.420.10">
    <property type="entry name" value="Ribonuclease H-like superfamily/Ribonuclease H"/>
    <property type="match status" value="1"/>
</dbReference>
<evidence type="ECO:0000313" key="2">
    <source>
        <dbReference type="EMBL" id="GAN06238.1"/>
    </source>
</evidence>
<organism evidence="2">
    <name type="scientific">Mucor ambiguus</name>
    <dbReference type="NCBI Taxonomy" id="91626"/>
    <lineage>
        <taxon>Eukaryota</taxon>
        <taxon>Fungi</taxon>
        <taxon>Fungi incertae sedis</taxon>
        <taxon>Mucoromycota</taxon>
        <taxon>Mucoromycotina</taxon>
        <taxon>Mucoromycetes</taxon>
        <taxon>Mucorales</taxon>
        <taxon>Mucorineae</taxon>
        <taxon>Mucoraceae</taxon>
        <taxon>Mucor</taxon>
    </lineage>
</organism>